<evidence type="ECO:0000313" key="2">
    <source>
        <dbReference type="EMBL" id="KAH3813692.1"/>
    </source>
</evidence>
<organism evidence="2 3">
    <name type="scientific">Dreissena polymorpha</name>
    <name type="common">Zebra mussel</name>
    <name type="synonym">Mytilus polymorpha</name>
    <dbReference type="NCBI Taxonomy" id="45954"/>
    <lineage>
        <taxon>Eukaryota</taxon>
        <taxon>Metazoa</taxon>
        <taxon>Spiralia</taxon>
        <taxon>Lophotrochozoa</taxon>
        <taxon>Mollusca</taxon>
        <taxon>Bivalvia</taxon>
        <taxon>Autobranchia</taxon>
        <taxon>Heteroconchia</taxon>
        <taxon>Euheterodonta</taxon>
        <taxon>Imparidentia</taxon>
        <taxon>Neoheterodontei</taxon>
        <taxon>Myida</taxon>
        <taxon>Dreissenoidea</taxon>
        <taxon>Dreissenidae</taxon>
        <taxon>Dreissena</taxon>
    </lineage>
</organism>
<protein>
    <submittedName>
        <fullName evidence="2">Uncharacterized protein</fullName>
    </submittedName>
</protein>
<name>A0A9D4GGQ8_DREPO</name>
<dbReference type="Proteomes" id="UP000828390">
    <property type="component" value="Unassembled WGS sequence"/>
</dbReference>
<sequence>MAMGIVDFTTPCEEEWSELNGFAIVFGSVGDALLIVTCIATIMIVCIHSPPCDVFELHSSIRTSTKDLHYGLVYSHIEHFKKIYEAAEQLFNEWCEECDNKLIKRFLLVIPNNCELTSEILKSSALCTLNEINFKPHEEDNVYKLKLCKLTMGQETYYVFAEVPTVLTVISSLSQTLRNKTIAGVVRQKFQLLYQRELHSNRWDNTVQFVTCKGEDDIARALFGAAKALNKAAKALEEYNKRKESQKAAGQQSVTTITNATISKSDEAAGQTSVTIITNATISKSDEAAGQKSVTTITNATSSKSDENC</sequence>
<dbReference type="AlphaFoldDB" id="A0A9D4GGQ8"/>
<accession>A0A9D4GGQ8</accession>
<dbReference type="EMBL" id="JAIWYP010000006">
    <property type="protein sequence ID" value="KAH3813692.1"/>
    <property type="molecule type" value="Genomic_DNA"/>
</dbReference>
<feature type="compositionally biased region" description="Polar residues" evidence="1">
    <location>
        <begin position="292"/>
        <end position="303"/>
    </location>
</feature>
<keyword evidence="3" id="KW-1185">Reference proteome</keyword>
<reference evidence="2" key="2">
    <citation type="submission" date="2020-11" db="EMBL/GenBank/DDBJ databases">
        <authorList>
            <person name="McCartney M.A."/>
            <person name="Auch B."/>
            <person name="Kono T."/>
            <person name="Mallez S."/>
            <person name="Becker A."/>
            <person name="Gohl D.M."/>
            <person name="Silverstein K.A.T."/>
            <person name="Koren S."/>
            <person name="Bechman K.B."/>
            <person name="Herman A."/>
            <person name="Abrahante J.E."/>
            <person name="Garbe J."/>
        </authorList>
    </citation>
    <scope>NUCLEOTIDE SEQUENCE</scope>
    <source>
        <strain evidence="2">Duluth1</strain>
        <tissue evidence="2">Whole animal</tissue>
    </source>
</reference>
<comment type="caution">
    <text evidence="2">The sequence shown here is derived from an EMBL/GenBank/DDBJ whole genome shotgun (WGS) entry which is preliminary data.</text>
</comment>
<gene>
    <name evidence="2" type="ORF">DPMN_142158</name>
</gene>
<feature type="region of interest" description="Disordered" evidence="1">
    <location>
        <begin position="286"/>
        <end position="309"/>
    </location>
</feature>
<reference evidence="2" key="1">
    <citation type="journal article" date="2019" name="bioRxiv">
        <title>The Genome of the Zebra Mussel, Dreissena polymorpha: A Resource for Invasive Species Research.</title>
        <authorList>
            <person name="McCartney M.A."/>
            <person name="Auch B."/>
            <person name="Kono T."/>
            <person name="Mallez S."/>
            <person name="Zhang Y."/>
            <person name="Obille A."/>
            <person name="Becker A."/>
            <person name="Abrahante J.E."/>
            <person name="Garbe J."/>
            <person name="Badalamenti J.P."/>
            <person name="Herman A."/>
            <person name="Mangelson H."/>
            <person name="Liachko I."/>
            <person name="Sullivan S."/>
            <person name="Sone E.D."/>
            <person name="Koren S."/>
            <person name="Silverstein K.A.T."/>
            <person name="Beckman K.B."/>
            <person name="Gohl D.M."/>
        </authorList>
    </citation>
    <scope>NUCLEOTIDE SEQUENCE</scope>
    <source>
        <strain evidence="2">Duluth1</strain>
        <tissue evidence="2">Whole animal</tissue>
    </source>
</reference>
<evidence type="ECO:0000313" key="3">
    <source>
        <dbReference type="Proteomes" id="UP000828390"/>
    </source>
</evidence>
<evidence type="ECO:0000256" key="1">
    <source>
        <dbReference type="SAM" id="MobiDB-lite"/>
    </source>
</evidence>
<feature type="non-terminal residue" evidence="2">
    <location>
        <position position="1"/>
    </location>
</feature>
<proteinExistence type="predicted"/>